<feature type="domain" description="Zn(2)-C6 fungal-type" evidence="2">
    <location>
        <begin position="15"/>
        <end position="45"/>
    </location>
</feature>
<keyword evidence="1" id="KW-0539">Nucleus</keyword>
<protein>
    <recommendedName>
        <fullName evidence="2">Zn(2)-C6 fungal-type domain-containing protein</fullName>
    </recommendedName>
</protein>
<evidence type="ECO:0000313" key="4">
    <source>
        <dbReference type="Proteomes" id="UP000799778"/>
    </source>
</evidence>
<dbReference type="PANTHER" id="PTHR47784">
    <property type="entry name" value="STEROL UPTAKE CONTROL PROTEIN 2"/>
    <property type="match status" value="1"/>
</dbReference>
<evidence type="ECO:0000259" key="2">
    <source>
        <dbReference type="PROSITE" id="PS50048"/>
    </source>
</evidence>
<dbReference type="EMBL" id="ML978070">
    <property type="protein sequence ID" value="KAF2014280.1"/>
    <property type="molecule type" value="Genomic_DNA"/>
</dbReference>
<dbReference type="RefSeq" id="XP_033382619.1">
    <property type="nucleotide sequence ID" value="XM_033528204.1"/>
</dbReference>
<dbReference type="PROSITE" id="PS00463">
    <property type="entry name" value="ZN2_CY6_FUNGAL_1"/>
    <property type="match status" value="1"/>
</dbReference>
<organism evidence="3 4">
    <name type="scientific">Aaosphaeria arxii CBS 175.79</name>
    <dbReference type="NCBI Taxonomy" id="1450172"/>
    <lineage>
        <taxon>Eukaryota</taxon>
        <taxon>Fungi</taxon>
        <taxon>Dikarya</taxon>
        <taxon>Ascomycota</taxon>
        <taxon>Pezizomycotina</taxon>
        <taxon>Dothideomycetes</taxon>
        <taxon>Pleosporomycetidae</taxon>
        <taxon>Pleosporales</taxon>
        <taxon>Pleosporales incertae sedis</taxon>
        <taxon>Aaosphaeria</taxon>
    </lineage>
</organism>
<accession>A0A6A5XNF9</accession>
<dbReference type="SUPFAM" id="SSF57701">
    <property type="entry name" value="Zn2/Cys6 DNA-binding domain"/>
    <property type="match status" value="1"/>
</dbReference>
<dbReference type="GeneID" id="54285601"/>
<dbReference type="InterPro" id="IPR053157">
    <property type="entry name" value="Sterol_Uptake_Regulator"/>
</dbReference>
<dbReference type="Gene3D" id="4.10.240.10">
    <property type="entry name" value="Zn(2)-C6 fungal-type DNA-binding domain"/>
    <property type="match status" value="1"/>
</dbReference>
<dbReference type="Pfam" id="PF00172">
    <property type="entry name" value="Zn_clus"/>
    <property type="match status" value="1"/>
</dbReference>
<dbReference type="InterPro" id="IPR001138">
    <property type="entry name" value="Zn2Cys6_DnaBD"/>
</dbReference>
<evidence type="ECO:0000256" key="1">
    <source>
        <dbReference type="ARBA" id="ARBA00023242"/>
    </source>
</evidence>
<gene>
    <name evidence="3" type="ORF">BU24DRAFT_423272</name>
</gene>
<dbReference type="InterPro" id="IPR036864">
    <property type="entry name" value="Zn2-C6_fun-type_DNA-bd_sf"/>
</dbReference>
<dbReference type="PROSITE" id="PS50048">
    <property type="entry name" value="ZN2_CY6_FUNGAL_2"/>
    <property type="match status" value="1"/>
</dbReference>
<dbReference type="CDD" id="cd00067">
    <property type="entry name" value="GAL4"/>
    <property type="match status" value="1"/>
</dbReference>
<dbReference type="Pfam" id="PF11951">
    <property type="entry name" value="Fungal_trans_2"/>
    <property type="match status" value="1"/>
</dbReference>
<dbReference type="InterPro" id="IPR021858">
    <property type="entry name" value="Fun_TF"/>
</dbReference>
<dbReference type="SMART" id="SM00066">
    <property type="entry name" value="GAL4"/>
    <property type="match status" value="1"/>
</dbReference>
<keyword evidence="4" id="KW-1185">Reference proteome</keyword>
<dbReference type="GO" id="GO:0008270">
    <property type="term" value="F:zinc ion binding"/>
    <property type="evidence" value="ECO:0007669"/>
    <property type="project" value="InterPro"/>
</dbReference>
<dbReference type="OrthoDB" id="5386330at2759"/>
<dbReference type="PRINTS" id="PR00755">
    <property type="entry name" value="AFLATOXINBRP"/>
</dbReference>
<dbReference type="PANTHER" id="PTHR47784:SF4">
    <property type="entry name" value="ZN(II)2CYS6 TRANSCRIPTION FACTOR (EUROFUNG)"/>
    <property type="match status" value="1"/>
</dbReference>
<dbReference type="AlphaFoldDB" id="A0A6A5XNF9"/>
<sequence length="249" mass="27350">MEIKTRKTHKKSRKGCLACKARHVKCDEQQPICANCVKQDTPCEYPATKGREGSKDSPLLVTSIYTPSSTEGGLFEQSPSLLSTPAHNSTALNVLHLRLLHHYTTVTARSLGADPEAREAYASVVVDTAFECPFLLHMILALSALHLSRLLECGPEAVEYALIGSRHHDIALASFQGSVCDINESNFKAVFMFAGVLFPYSCASSIDSGHDADHAFEVLMVQFSLTRRVRPMVSSFYNAIKVSWSNSDL</sequence>
<dbReference type="GO" id="GO:0001228">
    <property type="term" value="F:DNA-binding transcription activator activity, RNA polymerase II-specific"/>
    <property type="evidence" value="ECO:0007669"/>
    <property type="project" value="TreeGrafter"/>
</dbReference>
<evidence type="ECO:0000313" key="3">
    <source>
        <dbReference type="EMBL" id="KAF2014280.1"/>
    </source>
</evidence>
<reference evidence="3" key="1">
    <citation type="journal article" date="2020" name="Stud. Mycol.">
        <title>101 Dothideomycetes genomes: a test case for predicting lifestyles and emergence of pathogens.</title>
        <authorList>
            <person name="Haridas S."/>
            <person name="Albert R."/>
            <person name="Binder M."/>
            <person name="Bloem J."/>
            <person name="Labutti K."/>
            <person name="Salamov A."/>
            <person name="Andreopoulos B."/>
            <person name="Baker S."/>
            <person name="Barry K."/>
            <person name="Bills G."/>
            <person name="Bluhm B."/>
            <person name="Cannon C."/>
            <person name="Castanera R."/>
            <person name="Culley D."/>
            <person name="Daum C."/>
            <person name="Ezra D."/>
            <person name="Gonzalez J."/>
            <person name="Henrissat B."/>
            <person name="Kuo A."/>
            <person name="Liang C."/>
            <person name="Lipzen A."/>
            <person name="Lutzoni F."/>
            <person name="Magnuson J."/>
            <person name="Mondo S."/>
            <person name="Nolan M."/>
            <person name="Ohm R."/>
            <person name="Pangilinan J."/>
            <person name="Park H.-J."/>
            <person name="Ramirez L."/>
            <person name="Alfaro M."/>
            <person name="Sun H."/>
            <person name="Tritt A."/>
            <person name="Yoshinaga Y."/>
            <person name="Zwiers L.-H."/>
            <person name="Turgeon B."/>
            <person name="Goodwin S."/>
            <person name="Spatafora J."/>
            <person name="Crous P."/>
            <person name="Grigoriev I."/>
        </authorList>
    </citation>
    <scope>NUCLEOTIDE SEQUENCE</scope>
    <source>
        <strain evidence="3">CBS 175.79</strain>
    </source>
</reference>
<dbReference type="Proteomes" id="UP000799778">
    <property type="component" value="Unassembled WGS sequence"/>
</dbReference>
<proteinExistence type="predicted"/>
<name>A0A6A5XNF9_9PLEO</name>